<evidence type="ECO:0000313" key="4">
    <source>
        <dbReference type="Proteomes" id="UP000030147"/>
    </source>
</evidence>
<dbReference type="PROSITE" id="PS51257">
    <property type="entry name" value="PROKAR_LIPOPROTEIN"/>
    <property type="match status" value="1"/>
</dbReference>
<dbReference type="RefSeq" id="WP_052111191.1">
    <property type="nucleotide sequence ID" value="NZ_AVBF01000010.1"/>
</dbReference>
<dbReference type="eggNOG" id="COG3266">
    <property type="taxonomic scope" value="Bacteria"/>
</dbReference>
<sequence>MRKNMAIIPLFLSALLVLSSCAQGGLLSESDEFFGDAGSGMSGTQSNTYTFPDEPTKETLQQEIKDGSFQDPQGLVSNVFPLIDTVRGQNNQEARIYATQQFTIEELSTILTERFKPDRESDLVDGKKALIYSNYFITLQQSEQNQDAILMEIASDRFVRDNYSPNFFNGLFALWILDEVLDVDDWHKKRKRECLTGNCYGGYSSSKYRPGSTGGIRGSSGTRGGGPSTGK</sequence>
<evidence type="ECO:0000256" key="1">
    <source>
        <dbReference type="SAM" id="MobiDB-lite"/>
    </source>
</evidence>
<dbReference type="AlphaFoldDB" id="A0A0A2TWF6"/>
<proteinExistence type="predicted"/>
<dbReference type="OrthoDB" id="2967172at2"/>
<evidence type="ECO:0000313" key="3">
    <source>
        <dbReference type="EMBL" id="KGP73630.1"/>
    </source>
</evidence>
<feature type="region of interest" description="Disordered" evidence="1">
    <location>
        <begin position="210"/>
        <end position="231"/>
    </location>
</feature>
<organism evidence="3 4">
    <name type="scientific">Pontibacillus yanchengensis Y32</name>
    <dbReference type="NCBI Taxonomy" id="1385514"/>
    <lineage>
        <taxon>Bacteria</taxon>
        <taxon>Bacillati</taxon>
        <taxon>Bacillota</taxon>
        <taxon>Bacilli</taxon>
        <taxon>Bacillales</taxon>
        <taxon>Bacillaceae</taxon>
        <taxon>Pontibacillus</taxon>
    </lineage>
</organism>
<feature type="chain" id="PRO_5038420174" description="DUF4247 domain-containing protein" evidence="2">
    <location>
        <begin position="25"/>
        <end position="231"/>
    </location>
</feature>
<protein>
    <recommendedName>
        <fullName evidence="5">DUF4247 domain-containing protein</fullName>
    </recommendedName>
</protein>
<dbReference type="STRING" id="1385514.N782_03120"/>
<evidence type="ECO:0008006" key="5">
    <source>
        <dbReference type="Google" id="ProtNLM"/>
    </source>
</evidence>
<dbReference type="EMBL" id="AVBF01000010">
    <property type="protein sequence ID" value="KGP73630.1"/>
    <property type="molecule type" value="Genomic_DNA"/>
</dbReference>
<gene>
    <name evidence="3" type="ORF">N782_03120</name>
</gene>
<keyword evidence="4" id="KW-1185">Reference proteome</keyword>
<feature type="signal peptide" evidence="2">
    <location>
        <begin position="1"/>
        <end position="24"/>
    </location>
</feature>
<dbReference type="Proteomes" id="UP000030147">
    <property type="component" value="Unassembled WGS sequence"/>
</dbReference>
<reference evidence="3 4" key="1">
    <citation type="journal article" date="2015" name="Stand. Genomic Sci.">
        <title>High quality draft genome sequence of the moderately halophilic bacterium Pontibacillus yanchengensis Y32(T) and comparison among Pontibacillus genomes.</title>
        <authorList>
            <person name="Huang J."/>
            <person name="Qiao Z.X."/>
            <person name="Tang J.W."/>
            <person name="Wang G."/>
        </authorList>
    </citation>
    <scope>NUCLEOTIDE SEQUENCE [LARGE SCALE GENOMIC DNA]</scope>
    <source>
        <strain evidence="3 4">Y32</strain>
    </source>
</reference>
<name>A0A0A2TWF6_9BACI</name>
<evidence type="ECO:0000256" key="2">
    <source>
        <dbReference type="SAM" id="SignalP"/>
    </source>
</evidence>
<comment type="caution">
    <text evidence="3">The sequence shown here is derived from an EMBL/GenBank/DDBJ whole genome shotgun (WGS) entry which is preliminary data.</text>
</comment>
<feature type="compositionally biased region" description="Gly residues" evidence="1">
    <location>
        <begin position="212"/>
        <end position="231"/>
    </location>
</feature>
<accession>A0A0A2TWF6</accession>
<keyword evidence="2" id="KW-0732">Signal</keyword>